<accession>A0AAW2JAT4</accession>
<comment type="caution">
    <text evidence="1">The sequence shown here is derived from an EMBL/GenBank/DDBJ whole genome shotgun (WGS) entry which is preliminary data.</text>
</comment>
<protein>
    <recommendedName>
        <fullName evidence="2">Integrase zinc-binding domain-containing protein</fullName>
    </recommendedName>
</protein>
<proteinExistence type="predicted"/>
<evidence type="ECO:0000313" key="1">
    <source>
        <dbReference type="EMBL" id="KAL0291477.1"/>
    </source>
</evidence>
<dbReference type="EMBL" id="JACGWM010001574">
    <property type="protein sequence ID" value="KAL0291477.1"/>
    <property type="molecule type" value="Genomic_DNA"/>
</dbReference>
<sequence>MPDVLADLATTLALSEGETTSIPVCNRSVLPSLDKCDHKNSNSITIPTNDEEDWRTPLIEYLKHGEEVLEAMIEAYSGICGARQSGPKLHFRIKRMFYYWLTMVKDCLKYVKKCYSCQLYTNFIHQPLEPLHPIVASWPFDAWGLDIVGPITPKSSAGHIYILATIRVNISEEMG</sequence>
<name>A0AAW2JAT4_9LAMI</name>
<reference evidence="1" key="1">
    <citation type="submission" date="2020-06" db="EMBL/GenBank/DDBJ databases">
        <authorList>
            <person name="Li T."/>
            <person name="Hu X."/>
            <person name="Zhang T."/>
            <person name="Song X."/>
            <person name="Zhang H."/>
            <person name="Dai N."/>
            <person name="Sheng W."/>
            <person name="Hou X."/>
            <person name="Wei L."/>
        </authorList>
    </citation>
    <scope>NUCLEOTIDE SEQUENCE</scope>
    <source>
        <strain evidence="1">KEN8</strain>
        <tissue evidence="1">Leaf</tissue>
    </source>
</reference>
<organism evidence="1">
    <name type="scientific">Sesamum calycinum</name>
    <dbReference type="NCBI Taxonomy" id="2727403"/>
    <lineage>
        <taxon>Eukaryota</taxon>
        <taxon>Viridiplantae</taxon>
        <taxon>Streptophyta</taxon>
        <taxon>Embryophyta</taxon>
        <taxon>Tracheophyta</taxon>
        <taxon>Spermatophyta</taxon>
        <taxon>Magnoliopsida</taxon>
        <taxon>eudicotyledons</taxon>
        <taxon>Gunneridae</taxon>
        <taxon>Pentapetalae</taxon>
        <taxon>asterids</taxon>
        <taxon>lamiids</taxon>
        <taxon>Lamiales</taxon>
        <taxon>Pedaliaceae</taxon>
        <taxon>Sesamum</taxon>
    </lineage>
</organism>
<dbReference type="Gene3D" id="1.10.340.70">
    <property type="match status" value="1"/>
</dbReference>
<evidence type="ECO:0008006" key="2">
    <source>
        <dbReference type="Google" id="ProtNLM"/>
    </source>
</evidence>
<reference evidence="1" key="2">
    <citation type="journal article" date="2024" name="Plant">
        <title>Genomic evolution and insights into agronomic trait innovations of Sesamum species.</title>
        <authorList>
            <person name="Miao H."/>
            <person name="Wang L."/>
            <person name="Qu L."/>
            <person name="Liu H."/>
            <person name="Sun Y."/>
            <person name="Le M."/>
            <person name="Wang Q."/>
            <person name="Wei S."/>
            <person name="Zheng Y."/>
            <person name="Lin W."/>
            <person name="Duan Y."/>
            <person name="Cao H."/>
            <person name="Xiong S."/>
            <person name="Wang X."/>
            <person name="Wei L."/>
            <person name="Li C."/>
            <person name="Ma Q."/>
            <person name="Ju M."/>
            <person name="Zhao R."/>
            <person name="Li G."/>
            <person name="Mu C."/>
            <person name="Tian Q."/>
            <person name="Mei H."/>
            <person name="Zhang T."/>
            <person name="Gao T."/>
            <person name="Zhang H."/>
        </authorList>
    </citation>
    <scope>NUCLEOTIDE SEQUENCE</scope>
    <source>
        <strain evidence="1">KEN8</strain>
    </source>
</reference>
<dbReference type="InterPro" id="IPR052160">
    <property type="entry name" value="Gypsy_RT_Integrase-like"/>
</dbReference>
<dbReference type="AlphaFoldDB" id="A0AAW2JAT4"/>
<gene>
    <name evidence="1" type="ORF">Scaly_2636100</name>
</gene>
<dbReference type="PANTHER" id="PTHR47266">
    <property type="entry name" value="ENDONUCLEASE-RELATED"/>
    <property type="match status" value="1"/>
</dbReference>